<feature type="compositionally biased region" description="Polar residues" evidence="1">
    <location>
        <begin position="122"/>
        <end position="133"/>
    </location>
</feature>
<evidence type="ECO:0000313" key="2">
    <source>
        <dbReference type="EMBL" id="KAL1539407.1"/>
    </source>
</evidence>
<accession>A0ABD1G5L4</accession>
<dbReference type="AlphaFoldDB" id="A0ABD1G5L4"/>
<gene>
    <name evidence="2" type="ORF">AAHA92_28029</name>
</gene>
<comment type="caution">
    <text evidence="2">The sequence shown here is derived from an EMBL/GenBank/DDBJ whole genome shotgun (WGS) entry which is preliminary data.</text>
</comment>
<dbReference type="Proteomes" id="UP001567538">
    <property type="component" value="Unassembled WGS sequence"/>
</dbReference>
<evidence type="ECO:0000313" key="3">
    <source>
        <dbReference type="Proteomes" id="UP001567538"/>
    </source>
</evidence>
<organism evidence="2 3">
    <name type="scientific">Salvia divinorum</name>
    <name type="common">Maria pastora</name>
    <name type="synonym">Diviner's sage</name>
    <dbReference type="NCBI Taxonomy" id="28513"/>
    <lineage>
        <taxon>Eukaryota</taxon>
        <taxon>Viridiplantae</taxon>
        <taxon>Streptophyta</taxon>
        <taxon>Embryophyta</taxon>
        <taxon>Tracheophyta</taxon>
        <taxon>Spermatophyta</taxon>
        <taxon>Magnoliopsida</taxon>
        <taxon>eudicotyledons</taxon>
        <taxon>Gunneridae</taxon>
        <taxon>Pentapetalae</taxon>
        <taxon>asterids</taxon>
        <taxon>lamiids</taxon>
        <taxon>Lamiales</taxon>
        <taxon>Lamiaceae</taxon>
        <taxon>Nepetoideae</taxon>
        <taxon>Mentheae</taxon>
        <taxon>Salviinae</taxon>
        <taxon>Salvia</taxon>
        <taxon>Salvia subgen. Calosphace</taxon>
    </lineage>
</organism>
<feature type="compositionally biased region" description="Polar residues" evidence="1">
    <location>
        <begin position="309"/>
        <end position="321"/>
    </location>
</feature>
<proteinExistence type="predicted"/>
<protein>
    <submittedName>
        <fullName evidence="2">Uncharacterized protein</fullName>
    </submittedName>
</protein>
<sequence length="749" mass="82776">MEGLSGRGCFQIDSDIDIPEDDGLIIIAEDREFPDNWPDVVDIHSYHALDRNFVLAGEQVRVLLCLSPNKRDSGTVRPSENVVGQRSLRENEKFVGGTNSVSHSKYASTDKQKDKNGEARGNTHSQKNASTGESIPENDDQRKHTDQLLQRFKDSHFFARIAESNEPLWSERSAQDARFKLVENCKEKLIGDSSDTAQTLKTKNSTTSVVIDRGELHSPTSGGVARGAAKCCSLLNGDIVVILQVKVGVEFMTDPVLEILHFNKYHERKPFFETQQVQASFNKDPYKELLNWLLPVNNARRSSARPLSPESNSSPCPSMRTSASKRSVSVSSASELFSFGHVRSYSMSSLQANKGLPEAVTKTSARSSSVRSSSVQEDQYQYSFRSFVDIGNSGHEKLLSFRGVPLVPERFSIQCGLEGLFTPGRRWRRKFDLIQPLEIHSFCVDCNTNDLLCVNVKNVSPAYAPDVVVFIDSIMVVFDEVSSSGPPLPLPVTCTESGNNYSLPNLALRRGEEHSFILKPVTTLWKNPKVQTYSKLRRRRTSARAAGSCPLPFSNTEWKYSEAPAVQYAVLVTCRCNYTDSKLFFRHPVNWRPHFARDFLISVASDMSRRTVASHGTHLPVQALSVQASNMTPDDLTLTIMTPAPAQSPLSSFPNQVQATKDGPQADSVSNQLAPSDLSCTHLCMQTRVPLGCVPSQSSVAVNLELLPMTNGIITLDCLQIAVKEKGCAYKPKHALKIVAASTTSLVIT</sequence>
<reference evidence="2 3" key="1">
    <citation type="submission" date="2024-06" db="EMBL/GenBank/DDBJ databases">
        <title>A chromosome level genome sequence of Diviner's sage (Salvia divinorum).</title>
        <authorList>
            <person name="Ford S.A."/>
            <person name="Ro D.-K."/>
            <person name="Ness R.W."/>
            <person name="Phillips M.A."/>
        </authorList>
    </citation>
    <scope>NUCLEOTIDE SEQUENCE [LARGE SCALE GENOMIC DNA]</scope>
    <source>
        <strain evidence="2">SAF-2024a</strain>
        <tissue evidence="2">Leaf</tissue>
    </source>
</reference>
<keyword evidence="3" id="KW-1185">Reference proteome</keyword>
<dbReference type="PANTHER" id="PTHR36034">
    <property type="entry name" value="EXPRESSED PROTEIN"/>
    <property type="match status" value="1"/>
</dbReference>
<feature type="compositionally biased region" description="Basic and acidic residues" evidence="1">
    <location>
        <begin position="108"/>
        <end position="118"/>
    </location>
</feature>
<dbReference type="PANTHER" id="PTHR36034:SF2">
    <property type="entry name" value="EXPRESSED PROTEIN"/>
    <property type="match status" value="1"/>
</dbReference>
<feature type="region of interest" description="Disordered" evidence="1">
    <location>
        <begin position="302"/>
        <end position="325"/>
    </location>
</feature>
<evidence type="ECO:0000256" key="1">
    <source>
        <dbReference type="SAM" id="MobiDB-lite"/>
    </source>
</evidence>
<dbReference type="EMBL" id="JBEAFC010000010">
    <property type="protein sequence ID" value="KAL1539407.1"/>
    <property type="molecule type" value="Genomic_DNA"/>
</dbReference>
<name>A0ABD1G5L4_SALDI</name>
<feature type="compositionally biased region" description="Polar residues" evidence="1">
    <location>
        <begin position="97"/>
        <end position="107"/>
    </location>
</feature>
<feature type="region of interest" description="Disordered" evidence="1">
    <location>
        <begin position="72"/>
        <end position="143"/>
    </location>
</feature>